<sequence length="323" mass="36405">MTAQAITKKDLRSYFTKEKLHRFMFGTREKQGAGKMIAIYGLLICIGFVYLYPIFYMISTSFMDQNDLLDTSVKWIPSHFYLQNYIDAGTSLDFWASFFKGILIAGLPTACNIFVDMMVGYGFARYEFKGKKIMMGILIFSYILPNQVTMIPTYVLYNNMGILGTIWTFALPALLGNGLNAPIFILIFYQFFKQVPKVLMEAAAIDGAGHFKRFFRIAVPSAVPAIVTVVLFSFVWYWNESYLTELYVQGLSGNSIWTNLVVQLKNFDSSFASKATVGSTATSLNESVRMAATSLSIIPLLIMYLILQKQFVESIDRAGITGE</sequence>
<dbReference type="Pfam" id="PF00528">
    <property type="entry name" value="BPD_transp_1"/>
    <property type="match status" value="1"/>
</dbReference>
<dbReference type="CDD" id="cd06261">
    <property type="entry name" value="TM_PBP2"/>
    <property type="match status" value="1"/>
</dbReference>
<organism evidence="9 10">
    <name type="scientific">Butyrivibrio fibrisolvens</name>
    <dbReference type="NCBI Taxonomy" id="831"/>
    <lineage>
        <taxon>Bacteria</taxon>
        <taxon>Bacillati</taxon>
        <taxon>Bacillota</taxon>
        <taxon>Clostridia</taxon>
        <taxon>Lachnospirales</taxon>
        <taxon>Lachnospiraceae</taxon>
        <taxon>Butyrivibrio</taxon>
    </lineage>
</organism>
<keyword evidence="6 7" id="KW-0472">Membrane</keyword>
<keyword evidence="4 7" id="KW-0812">Transmembrane</keyword>
<feature type="domain" description="ABC transmembrane type-1" evidence="8">
    <location>
        <begin position="98"/>
        <end position="307"/>
    </location>
</feature>
<gene>
    <name evidence="9" type="ORF">SAMN04487884_108118</name>
</gene>
<evidence type="ECO:0000256" key="2">
    <source>
        <dbReference type="ARBA" id="ARBA00022448"/>
    </source>
</evidence>
<dbReference type="OrthoDB" id="9793448at2"/>
<evidence type="ECO:0000256" key="5">
    <source>
        <dbReference type="ARBA" id="ARBA00022989"/>
    </source>
</evidence>
<feature type="transmembrane region" description="Helical" evidence="7">
    <location>
        <begin position="213"/>
        <end position="238"/>
    </location>
</feature>
<feature type="transmembrane region" description="Helical" evidence="7">
    <location>
        <begin position="169"/>
        <end position="192"/>
    </location>
</feature>
<evidence type="ECO:0000256" key="3">
    <source>
        <dbReference type="ARBA" id="ARBA00022475"/>
    </source>
</evidence>
<dbReference type="AlphaFoldDB" id="A0A1H9QUA4"/>
<feature type="transmembrane region" description="Helical" evidence="7">
    <location>
        <begin position="136"/>
        <end position="157"/>
    </location>
</feature>
<dbReference type="Proteomes" id="UP000182584">
    <property type="component" value="Unassembled WGS sequence"/>
</dbReference>
<keyword evidence="5 7" id="KW-1133">Transmembrane helix</keyword>
<name>A0A1H9QUA4_BUTFI</name>
<dbReference type="GO" id="GO:0055085">
    <property type="term" value="P:transmembrane transport"/>
    <property type="evidence" value="ECO:0007669"/>
    <property type="project" value="InterPro"/>
</dbReference>
<proteinExistence type="inferred from homology"/>
<feature type="transmembrane region" description="Helical" evidence="7">
    <location>
        <begin position="102"/>
        <end position="124"/>
    </location>
</feature>
<evidence type="ECO:0000256" key="4">
    <source>
        <dbReference type="ARBA" id="ARBA00022692"/>
    </source>
</evidence>
<evidence type="ECO:0000313" key="10">
    <source>
        <dbReference type="Proteomes" id="UP000182584"/>
    </source>
</evidence>
<evidence type="ECO:0000259" key="8">
    <source>
        <dbReference type="PROSITE" id="PS50928"/>
    </source>
</evidence>
<dbReference type="PROSITE" id="PS50928">
    <property type="entry name" value="ABC_TM1"/>
    <property type="match status" value="1"/>
</dbReference>
<evidence type="ECO:0000256" key="1">
    <source>
        <dbReference type="ARBA" id="ARBA00004651"/>
    </source>
</evidence>
<feature type="transmembrane region" description="Helical" evidence="7">
    <location>
        <begin position="37"/>
        <end position="58"/>
    </location>
</feature>
<dbReference type="EMBL" id="FOGJ01000008">
    <property type="protein sequence ID" value="SER63957.1"/>
    <property type="molecule type" value="Genomic_DNA"/>
</dbReference>
<dbReference type="InterPro" id="IPR035906">
    <property type="entry name" value="MetI-like_sf"/>
</dbReference>
<reference evidence="9 10" key="1">
    <citation type="submission" date="2016-10" db="EMBL/GenBank/DDBJ databases">
        <authorList>
            <person name="de Groot N.N."/>
        </authorList>
    </citation>
    <scope>NUCLEOTIDE SEQUENCE [LARGE SCALE GENOMIC DNA]</scope>
    <source>
        <strain evidence="9 10">AR40</strain>
    </source>
</reference>
<keyword evidence="3" id="KW-1003">Cell membrane</keyword>
<feature type="transmembrane region" description="Helical" evidence="7">
    <location>
        <begin position="288"/>
        <end position="307"/>
    </location>
</feature>
<evidence type="ECO:0000256" key="6">
    <source>
        <dbReference type="ARBA" id="ARBA00023136"/>
    </source>
</evidence>
<dbReference type="PANTHER" id="PTHR43744">
    <property type="entry name" value="ABC TRANSPORTER PERMEASE PROTEIN MG189-RELATED-RELATED"/>
    <property type="match status" value="1"/>
</dbReference>
<dbReference type="Gene3D" id="1.10.3720.10">
    <property type="entry name" value="MetI-like"/>
    <property type="match status" value="1"/>
</dbReference>
<comment type="similarity">
    <text evidence="7">Belongs to the binding-protein-dependent transport system permease family.</text>
</comment>
<evidence type="ECO:0000256" key="7">
    <source>
        <dbReference type="RuleBase" id="RU363032"/>
    </source>
</evidence>
<accession>A0A1H9QUA4</accession>
<dbReference type="SUPFAM" id="SSF161098">
    <property type="entry name" value="MetI-like"/>
    <property type="match status" value="1"/>
</dbReference>
<keyword evidence="2 7" id="KW-0813">Transport</keyword>
<comment type="subcellular location">
    <subcellularLocation>
        <location evidence="1 7">Cell membrane</location>
        <topology evidence="1 7">Multi-pass membrane protein</topology>
    </subcellularLocation>
</comment>
<dbReference type="GO" id="GO:0005886">
    <property type="term" value="C:plasma membrane"/>
    <property type="evidence" value="ECO:0007669"/>
    <property type="project" value="UniProtKB-SubCell"/>
</dbReference>
<dbReference type="InterPro" id="IPR000515">
    <property type="entry name" value="MetI-like"/>
</dbReference>
<evidence type="ECO:0000313" key="9">
    <source>
        <dbReference type="EMBL" id="SER63957.1"/>
    </source>
</evidence>
<protein>
    <submittedName>
        <fullName evidence="9">Carbohydrate ABC transporter membrane protein 2, CUT1 family</fullName>
    </submittedName>
</protein>
<dbReference type="PANTHER" id="PTHR43744:SF6">
    <property type="entry name" value="ABC TRANSPORTER PERMEASE PROTEIN YESQ-RELATED"/>
    <property type="match status" value="1"/>
</dbReference>